<dbReference type="GO" id="GO:0004601">
    <property type="term" value="F:peroxidase activity"/>
    <property type="evidence" value="ECO:0000318"/>
    <property type="project" value="GO_Central"/>
</dbReference>
<dbReference type="EC" id="1.11.1.7" evidence="3 15"/>
<dbReference type="KEGG" id="soe:110775801"/>
<feature type="binding site" evidence="12">
    <location>
        <position position="88"/>
    </location>
    <ligand>
        <name>Ca(2+)</name>
        <dbReference type="ChEBI" id="CHEBI:29108"/>
        <label>1</label>
    </ligand>
</feature>
<comment type="similarity">
    <text evidence="15">Belongs to the peroxidase family. Classical plant (class III) peroxidase subfamily.</text>
</comment>
<keyword evidence="17" id="KW-1185">Reference proteome</keyword>
<evidence type="ECO:0000256" key="9">
    <source>
        <dbReference type="ARBA" id="ARBA00023157"/>
    </source>
</evidence>
<keyword evidence="6 12" id="KW-0479">Metal-binding</keyword>
<dbReference type="SUPFAM" id="SSF48113">
    <property type="entry name" value="Heme-dependent peroxidases"/>
    <property type="match status" value="1"/>
</dbReference>
<comment type="cofactor">
    <cofactor evidence="12 15">
        <name>Ca(2+)</name>
        <dbReference type="ChEBI" id="CHEBI:29108"/>
    </cofactor>
    <text evidence="12 15">Binds 2 calcium ions per subunit.</text>
</comment>
<comment type="similarity">
    <text evidence="2">Belongs to the peroxidase family. Ascorbate peroxidase subfamily.</text>
</comment>
<feature type="active site" description="Proton acceptor" evidence="10">
    <location>
        <position position="66"/>
    </location>
</feature>
<gene>
    <name evidence="18" type="primary">LOC110775801</name>
</gene>
<feature type="binding site" evidence="12">
    <location>
        <position position="70"/>
    </location>
    <ligand>
        <name>Ca(2+)</name>
        <dbReference type="ChEBI" id="CHEBI:29108"/>
        <label>1</label>
    </ligand>
</feature>
<keyword evidence="12 15" id="KW-0106">Calcium</keyword>
<feature type="binding site" evidence="12">
    <location>
        <position position="249"/>
    </location>
    <ligand>
        <name>Ca(2+)</name>
        <dbReference type="ChEBI" id="CHEBI:29108"/>
        <label>2</label>
    </ligand>
</feature>
<evidence type="ECO:0000256" key="2">
    <source>
        <dbReference type="ARBA" id="ARBA00006873"/>
    </source>
</evidence>
<dbReference type="PROSITE" id="PS50873">
    <property type="entry name" value="PEROXIDASE_4"/>
    <property type="match status" value="1"/>
</dbReference>
<evidence type="ECO:0000256" key="13">
    <source>
        <dbReference type="PIRSR" id="PIRSR600823-4"/>
    </source>
</evidence>
<reference evidence="17" key="1">
    <citation type="journal article" date="2021" name="Nat. Commun.">
        <title>Genomic analyses provide insights into spinach domestication and the genetic basis of agronomic traits.</title>
        <authorList>
            <person name="Cai X."/>
            <person name="Sun X."/>
            <person name="Xu C."/>
            <person name="Sun H."/>
            <person name="Wang X."/>
            <person name="Ge C."/>
            <person name="Zhang Z."/>
            <person name="Wang Q."/>
            <person name="Fei Z."/>
            <person name="Jiao C."/>
            <person name="Wang Q."/>
        </authorList>
    </citation>
    <scope>NUCLEOTIDE SEQUENCE [LARGE SCALE GENOMIC DNA]</scope>
    <source>
        <strain evidence="17">cv. Varoflay</strain>
    </source>
</reference>
<comment type="subcellular location">
    <subcellularLocation>
        <location evidence="15">Secreted</location>
    </subcellularLocation>
</comment>
<dbReference type="GO" id="GO:0020037">
    <property type="term" value="F:heme binding"/>
    <property type="evidence" value="ECO:0007669"/>
    <property type="project" value="UniProtKB-UniRule"/>
</dbReference>
<keyword evidence="8 12" id="KW-0408">Iron</keyword>
<evidence type="ECO:0000259" key="16">
    <source>
        <dbReference type="PROSITE" id="PS50873"/>
    </source>
</evidence>
<dbReference type="GO" id="GO:0046872">
    <property type="term" value="F:metal ion binding"/>
    <property type="evidence" value="ECO:0007669"/>
    <property type="project" value="UniProtKB-UniRule"/>
</dbReference>
<feature type="binding site" evidence="11">
    <location>
        <position position="163"/>
    </location>
    <ligand>
        <name>substrate</name>
    </ligand>
</feature>
<feature type="binding site" evidence="12">
    <location>
        <position position="241"/>
    </location>
    <ligand>
        <name>Ca(2+)</name>
        <dbReference type="ChEBI" id="CHEBI:29108"/>
        <label>2</label>
    </ligand>
</feature>
<dbReference type="RefSeq" id="XP_021836089.2">
    <property type="nucleotide sequence ID" value="XM_021980397.2"/>
</dbReference>
<dbReference type="GO" id="GO:0006979">
    <property type="term" value="P:response to oxidative stress"/>
    <property type="evidence" value="ECO:0007669"/>
    <property type="project" value="UniProtKB-UniRule"/>
</dbReference>
<feature type="disulfide bond" evidence="14">
    <location>
        <begin position="200"/>
        <end position="225"/>
    </location>
</feature>
<feature type="chain" id="PRO_5045010864" description="Peroxidase" evidence="15">
    <location>
        <begin position="23"/>
        <end position="323"/>
    </location>
</feature>
<feature type="disulfide bond" evidence="14">
    <location>
        <begin position="121"/>
        <end position="317"/>
    </location>
</feature>
<evidence type="ECO:0000256" key="1">
    <source>
        <dbReference type="ARBA" id="ARBA00000189"/>
    </source>
</evidence>
<dbReference type="InterPro" id="IPR000823">
    <property type="entry name" value="Peroxidase_pln"/>
</dbReference>
<dbReference type="CDD" id="cd00693">
    <property type="entry name" value="secretory_peroxidase"/>
    <property type="match status" value="1"/>
</dbReference>
<dbReference type="AlphaFoldDB" id="A0A9R0HUH7"/>
<feature type="signal peptide" evidence="15">
    <location>
        <begin position="1"/>
        <end position="22"/>
    </location>
</feature>
<evidence type="ECO:0000256" key="14">
    <source>
        <dbReference type="PIRSR" id="PIRSR600823-5"/>
    </source>
</evidence>
<evidence type="ECO:0000256" key="3">
    <source>
        <dbReference type="ARBA" id="ARBA00012313"/>
    </source>
</evidence>
<keyword evidence="15" id="KW-0732">Signal</keyword>
<organism evidence="17 18">
    <name type="scientific">Spinacia oleracea</name>
    <name type="common">Spinach</name>
    <dbReference type="NCBI Taxonomy" id="3562"/>
    <lineage>
        <taxon>Eukaryota</taxon>
        <taxon>Viridiplantae</taxon>
        <taxon>Streptophyta</taxon>
        <taxon>Embryophyta</taxon>
        <taxon>Tracheophyta</taxon>
        <taxon>Spermatophyta</taxon>
        <taxon>Magnoliopsida</taxon>
        <taxon>eudicotyledons</taxon>
        <taxon>Gunneridae</taxon>
        <taxon>Pentapetalae</taxon>
        <taxon>Caryophyllales</taxon>
        <taxon>Chenopodiaceae</taxon>
        <taxon>Chenopodioideae</taxon>
        <taxon>Anserineae</taxon>
        <taxon>Spinacia</taxon>
    </lineage>
</organism>
<name>A0A9R0HUH7_SPIOL</name>
<dbReference type="Pfam" id="PF00141">
    <property type="entry name" value="peroxidase"/>
    <property type="match status" value="1"/>
</dbReference>
<keyword evidence="15" id="KW-0376">Hydrogen peroxide</keyword>
<feature type="binding site" description="axial binding residue" evidence="12">
    <location>
        <position position="193"/>
    </location>
    <ligand>
        <name>heme b</name>
        <dbReference type="ChEBI" id="CHEBI:60344"/>
    </ligand>
    <ligandPart>
        <name>Fe</name>
        <dbReference type="ChEBI" id="CHEBI:18248"/>
    </ligandPart>
</feature>
<dbReference type="InterPro" id="IPR019794">
    <property type="entry name" value="Peroxidases_AS"/>
</dbReference>
<evidence type="ECO:0000256" key="8">
    <source>
        <dbReference type="ARBA" id="ARBA00023004"/>
    </source>
</evidence>
<dbReference type="InterPro" id="IPR002016">
    <property type="entry name" value="Haem_peroxidase"/>
</dbReference>
<accession>A0A9R0HUH7</accession>
<dbReference type="PRINTS" id="PR00458">
    <property type="entry name" value="PEROXIDASE"/>
</dbReference>
<keyword evidence="9 14" id="KW-1015">Disulfide bond</keyword>
<evidence type="ECO:0000313" key="17">
    <source>
        <dbReference type="Proteomes" id="UP000813463"/>
    </source>
</evidence>
<evidence type="ECO:0000256" key="4">
    <source>
        <dbReference type="ARBA" id="ARBA00022559"/>
    </source>
</evidence>
<feature type="binding site" evidence="12">
    <location>
        <position position="244"/>
    </location>
    <ligand>
        <name>Ca(2+)</name>
        <dbReference type="ChEBI" id="CHEBI:29108"/>
        <label>2</label>
    </ligand>
</feature>
<comment type="function">
    <text evidence="15">Removal of H(2)O(2), oxidation of toxic reductants, biosynthesis and degradation of lignin, suberization, auxin catabolism, response to environmental stresses such as wounding, pathogen attack and oxidative stress.</text>
</comment>
<protein>
    <recommendedName>
        <fullName evidence="3 15">Peroxidase</fullName>
        <ecNumber evidence="3 15">1.11.1.7</ecNumber>
    </recommendedName>
</protein>
<comment type="cofactor">
    <cofactor evidence="12 15">
        <name>heme b</name>
        <dbReference type="ChEBI" id="CHEBI:60344"/>
    </cofactor>
    <text evidence="12 15">Binds 1 heme b (iron(II)-protoporphyrin IX) group per subunit.</text>
</comment>
<feature type="binding site" evidence="12">
    <location>
        <position position="74"/>
    </location>
    <ligand>
        <name>Ca(2+)</name>
        <dbReference type="ChEBI" id="CHEBI:29108"/>
        <label>1</label>
    </ligand>
</feature>
<dbReference type="GO" id="GO:0005576">
    <property type="term" value="C:extracellular region"/>
    <property type="evidence" value="ECO:0007669"/>
    <property type="project" value="UniProtKB-SubCell"/>
</dbReference>
<feature type="site" description="Transition state stabilizer" evidence="13">
    <location>
        <position position="62"/>
    </location>
</feature>
<dbReference type="InterPro" id="IPR019793">
    <property type="entry name" value="Peroxidases_heam-ligand_BS"/>
</dbReference>
<dbReference type="GeneID" id="110775801"/>
<dbReference type="PANTHER" id="PTHR31517">
    <property type="match status" value="1"/>
</dbReference>
<dbReference type="GO" id="GO:0009505">
    <property type="term" value="C:plant-type cell wall"/>
    <property type="evidence" value="ECO:0000318"/>
    <property type="project" value="GO_Central"/>
</dbReference>
<evidence type="ECO:0000256" key="7">
    <source>
        <dbReference type="ARBA" id="ARBA00023002"/>
    </source>
</evidence>
<feature type="domain" description="Plant heme peroxidase family profile" evidence="16">
    <location>
        <begin position="25"/>
        <end position="321"/>
    </location>
</feature>
<evidence type="ECO:0000256" key="15">
    <source>
        <dbReference type="RuleBase" id="RU362060"/>
    </source>
</evidence>
<dbReference type="PANTHER" id="PTHR31517:SF84">
    <property type="entry name" value="PEROXIDASE"/>
    <property type="match status" value="1"/>
</dbReference>
<dbReference type="Proteomes" id="UP000813463">
    <property type="component" value="Chromosome 4"/>
</dbReference>
<feature type="disulfide bond" evidence="14">
    <location>
        <begin position="68"/>
        <end position="73"/>
    </location>
</feature>
<feature type="binding site" evidence="12">
    <location>
        <position position="76"/>
    </location>
    <ligand>
        <name>Ca(2+)</name>
        <dbReference type="ChEBI" id="CHEBI:29108"/>
        <label>1</label>
    </ligand>
</feature>
<evidence type="ECO:0000256" key="5">
    <source>
        <dbReference type="ARBA" id="ARBA00022617"/>
    </source>
</evidence>
<dbReference type="GO" id="GO:0042744">
    <property type="term" value="P:hydrogen peroxide catabolic process"/>
    <property type="evidence" value="ECO:0007669"/>
    <property type="project" value="UniProtKB-KW"/>
</dbReference>
<dbReference type="InterPro" id="IPR033905">
    <property type="entry name" value="Secretory_peroxidase"/>
</dbReference>
<dbReference type="PRINTS" id="PR00461">
    <property type="entry name" value="PLPEROXIDASE"/>
</dbReference>
<keyword evidence="15" id="KW-0964">Secreted</keyword>
<evidence type="ECO:0000256" key="12">
    <source>
        <dbReference type="PIRSR" id="PIRSR600823-3"/>
    </source>
</evidence>
<dbReference type="Gene3D" id="1.10.520.10">
    <property type="match status" value="1"/>
</dbReference>
<evidence type="ECO:0000256" key="10">
    <source>
        <dbReference type="PIRSR" id="PIRSR600823-1"/>
    </source>
</evidence>
<dbReference type="PROSITE" id="PS00436">
    <property type="entry name" value="PEROXIDASE_2"/>
    <property type="match status" value="1"/>
</dbReference>
<evidence type="ECO:0000256" key="6">
    <source>
        <dbReference type="ARBA" id="ARBA00022723"/>
    </source>
</evidence>
<evidence type="ECO:0000256" key="11">
    <source>
        <dbReference type="PIRSR" id="PIRSR600823-2"/>
    </source>
</evidence>
<feature type="disulfide bond" evidence="14">
    <location>
        <begin position="35"/>
        <end position="115"/>
    </location>
</feature>
<dbReference type="PROSITE" id="PS00435">
    <property type="entry name" value="PEROXIDASE_1"/>
    <property type="match status" value="1"/>
</dbReference>
<sequence length="323" mass="35153">MKSSITFSLLLILAMSSTVCMASDNLQVGFYRQTCPSAERIVRNAVNRAVSQNPGLGAGLIRMHFHDCFVRGCDASILLDSTPGSQAEKDHPANFPSIRGYEIIDEAKAELESQCPNTVSCADIVAFAARDSASKLGGINYAVQSGRKDGTISNINDPTGNIPRPIFNLQQLEENFARKNLSLEEMVVLSGAHSIGVTHCSAFNETQPQYPSLDPTLANVLRGRCPYPAVDVNNDPTVPLDFVTPNKLDNLYYKNLQHNRALLTSDQALMATPATVQMVRNFGSQGGVWANKFANAMVHMGSIEVLTGTQGQIRRNCRVVNSY</sequence>
<feature type="binding site" evidence="12">
    <location>
        <position position="67"/>
    </location>
    <ligand>
        <name>Ca(2+)</name>
        <dbReference type="ChEBI" id="CHEBI:29108"/>
        <label>1</label>
    </ligand>
</feature>
<dbReference type="InterPro" id="IPR010255">
    <property type="entry name" value="Haem_peroxidase_sf"/>
</dbReference>
<comment type="catalytic activity">
    <reaction evidence="1 15">
        <text>2 a phenolic donor + H2O2 = 2 a phenolic radical donor + 2 H2O</text>
        <dbReference type="Rhea" id="RHEA:56136"/>
        <dbReference type="ChEBI" id="CHEBI:15377"/>
        <dbReference type="ChEBI" id="CHEBI:16240"/>
        <dbReference type="ChEBI" id="CHEBI:139520"/>
        <dbReference type="ChEBI" id="CHEBI:139521"/>
        <dbReference type="EC" id="1.11.1.7"/>
    </reaction>
</comment>
<keyword evidence="5 15" id="KW-0349">Heme</keyword>
<reference evidence="18" key="2">
    <citation type="submission" date="2025-08" db="UniProtKB">
        <authorList>
            <consortium name="RefSeq"/>
        </authorList>
    </citation>
    <scope>IDENTIFICATION</scope>
    <source>
        <tissue evidence="18">Leaf</tissue>
    </source>
</reference>
<feature type="binding site" evidence="12">
    <location>
        <position position="72"/>
    </location>
    <ligand>
        <name>Ca(2+)</name>
        <dbReference type="ChEBI" id="CHEBI:29108"/>
        <label>1</label>
    </ligand>
</feature>
<proteinExistence type="inferred from homology"/>
<dbReference type="GO" id="GO:0006950">
    <property type="term" value="P:response to stress"/>
    <property type="evidence" value="ECO:0000318"/>
    <property type="project" value="GO_Central"/>
</dbReference>
<dbReference type="GO" id="GO:0140825">
    <property type="term" value="F:lactoperoxidase activity"/>
    <property type="evidence" value="ECO:0007669"/>
    <property type="project" value="UniProtKB-EC"/>
</dbReference>
<keyword evidence="4 15" id="KW-0575">Peroxidase</keyword>
<keyword evidence="7 15" id="KW-0560">Oxidoreductase</keyword>
<dbReference type="Gene3D" id="1.10.420.10">
    <property type="entry name" value="Peroxidase, domain 2"/>
    <property type="match status" value="1"/>
</dbReference>
<evidence type="ECO:0000313" key="18">
    <source>
        <dbReference type="RefSeq" id="XP_021836089.2"/>
    </source>
</evidence>